<gene>
    <name evidence="1" type="ORF">SDC9_131730</name>
</gene>
<comment type="caution">
    <text evidence="1">The sequence shown here is derived from an EMBL/GenBank/DDBJ whole genome shotgun (WGS) entry which is preliminary data.</text>
</comment>
<dbReference type="AlphaFoldDB" id="A0A645D634"/>
<sequence>MLDNVVGRIDVNLIVYGIQNQIVVVFNLRGDATRTDDGRQFQRTRHDRGMGGTSARVSNETQHLVQVQLCGF</sequence>
<reference evidence="1" key="1">
    <citation type="submission" date="2019-08" db="EMBL/GenBank/DDBJ databases">
        <authorList>
            <person name="Kucharzyk K."/>
            <person name="Murdoch R.W."/>
            <person name="Higgins S."/>
            <person name="Loffler F."/>
        </authorList>
    </citation>
    <scope>NUCLEOTIDE SEQUENCE</scope>
</reference>
<dbReference type="EMBL" id="VSSQ01033149">
    <property type="protein sequence ID" value="MPM84657.1"/>
    <property type="molecule type" value="Genomic_DNA"/>
</dbReference>
<accession>A0A645D634</accession>
<name>A0A645D634_9ZZZZ</name>
<protein>
    <submittedName>
        <fullName evidence="1">Uncharacterized protein</fullName>
    </submittedName>
</protein>
<proteinExistence type="predicted"/>
<evidence type="ECO:0000313" key="1">
    <source>
        <dbReference type="EMBL" id="MPM84657.1"/>
    </source>
</evidence>
<organism evidence="1">
    <name type="scientific">bioreactor metagenome</name>
    <dbReference type="NCBI Taxonomy" id="1076179"/>
    <lineage>
        <taxon>unclassified sequences</taxon>
        <taxon>metagenomes</taxon>
        <taxon>ecological metagenomes</taxon>
    </lineage>
</organism>